<dbReference type="InterPro" id="IPR029058">
    <property type="entry name" value="AB_hydrolase_fold"/>
</dbReference>
<evidence type="ECO:0000259" key="1">
    <source>
        <dbReference type="Pfam" id="PF00561"/>
    </source>
</evidence>
<dbReference type="RefSeq" id="WP_158421272.1">
    <property type="nucleotide sequence ID" value="NZ_JAOQJL010000011.1"/>
</dbReference>
<dbReference type="PROSITE" id="PS00380">
    <property type="entry name" value="RHODANESE_1"/>
    <property type="match status" value="1"/>
</dbReference>
<organism evidence="2 3">
    <name type="scientific">Blautia ammoniilytica</name>
    <dbReference type="NCBI Taxonomy" id="2981782"/>
    <lineage>
        <taxon>Bacteria</taxon>
        <taxon>Bacillati</taxon>
        <taxon>Bacillota</taxon>
        <taxon>Clostridia</taxon>
        <taxon>Lachnospirales</taxon>
        <taxon>Lachnospiraceae</taxon>
        <taxon>Blautia</taxon>
    </lineage>
</organism>
<proteinExistence type="predicted"/>
<dbReference type="EMBL" id="JAOQJL010000011">
    <property type="protein sequence ID" value="MCU6765243.1"/>
    <property type="molecule type" value="Genomic_DNA"/>
</dbReference>
<reference evidence="2 3" key="1">
    <citation type="journal article" date="2021" name="ISME Commun">
        <title>Automated analysis of genomic sequences facilitates high-throughput and comprehensive description of bacteria.</title>
        <authorList>
            <person name="Hitch T.C.A."/>
        </authorList>
    </citation>
    <scope>NUCLEOTIDE SEQUENCE [LARGE SCALE GENOMIC DNA]</scope>
    <source>
        <strain evidence="2 3">Sanger_23</strain>
    </source>
</reference>
<dbReference type="SUPFAM" id="SSF53474">
    <property type="entry name" value="alpha/beta-Hydrolases"/>
    <property type="match status" value="1"/>
</dbReference>
<protein>
    <submittedName>
        <fullName evidence="2">Alpha/beta hydrolase</fullName>
    </submittedName>
</protein>
<gene>
    <name evidence="2" type="ORF">OCV61_07410</name>
</gene>
<dbReference type="Proteomes" id="UP001652409">
    <property type="component" value="Unassembled WGS sequence"/>
</dbReference>
<name>A0ABT2TSN0_9FIRM</name>
<evidence type="ECO:0000313" key="2">
    <source>
        <dbReference type="EMBL" id="MCU6765243.1"/>
    </source>
</evidence>
<sequence>MYKWINHGLHLEYEISGEGIPFIFLHGMGGSVKQIQSTYEPLEGVSLINLNQQGHGESEACWEKFDFDHLADDVCDLMDRLEIKKAYFAGISMGAAVCLNLAVRYPQKVEKLLLIRNAWTDHPMSDKVQKAYYDLGACLQEGGIERFYTTEGWQIVKEPSAYTCNAFTSPFEDKACVKYWQKYQILPDKTPIPNVEVLKNIQVPVTILACRNDLCHPYEYGEYLAKHIPGAVLLEIPDKDKDGALHKQMINEAIREMLF</sequence>
<comment type="caution">
    <text evidence="2">The sequence shown here is derived from an EMBL/GenBank/DDBJ whole genome shotgun (WGS) entry which is preliminary data.</text>
</comment>
<dbReference type="InterPro" id="IPR001307">
    <property type="entry name" value="Thiosulphate_STrfase_CS"/>
</dbReference>
<accession>A0ABT2TSN0</accession>
<dbReference type="Pfam" id="PF00561">
    <property type="entry name" value="Abhydrolase_1"/>
    <property type="match status" value="1"/>
</dbReference>
<dbReference type="PANTHER" id="PTHR43433:SF5">
    <property type="entry name" value="AB HYDROLASE-1 DOMAIN-CONTAINING PROTEIN"/>
    <property type="match status" value="1"/>
</dbReference>
<dbReference type="PANTHER" id="PTHR43433">
    <property type="entry name" value="HYDROLASE, ALPHA/BETA FOLD FAMILY PROTEIN"/>
    <property type="match status" value="1"/>
</dbReference>
<dbReference type="InterPro" id="IPR000073">
    <property type="entry name" value="AB_hydrolase_1"/>
</dbReference>
<dbReference type="PRINTS" id="PR00111">
    <property type="entry name" value="ABHYDROLASE"/>
</dbReference>
<feature type="domain" description="AB hydrolase-1" evidence="1">
    <location>
        <begin position="21"/>
        <end position="117"/>
    </location>
</feature>
<keyword evidence="3" id="KW-1185">Reference proteome</keyword>
<dbReference type="InterPro" id="IPR050471">
    <property type="entry name" value="AB_hydrolase"/>
</dbReference>
<dbReference type="GO" id="GO:0016787">
    <property type="term" value="F:hydrolase activity"/>
    <property type="evidence" value="ECO:0007669"/>
    <property type="project" value="UniProtKB-KW"/>
</dbReference>
<evidence type="ECO:0000313" key="3">
    <source>
        <dbReference type="Proteomes" id="UP001652409"/>
    </source>
</evidence>
<keyword evidence="2" id="KW-0378">Hydrolase</keyword>
<dbReference type="Gene3D" id="3.40.50.1820">
    <property type="entry name" value="alpha/beta hydrolase"/>
    <property type="match status" value="1"/>
</dbReference>